<reference evidence="1" key="1">
    <citation type="submission" date="2021-01" db="EMBL/GenBank/DDBJ databases">
        <authorList>
            <person name="Sun Q."/>
        </authorList>
    </citation>
    <scope>NUCLEOTIDE SEQUENCE</scope>
    <source>
        <strain evidence="1">YIM B02566</strain>
    </source>
</reference>
<protein>
    <submittedName>
        <fullName evidence="1">Amidinotransferase</fullName>
    </submittedName>
</protein>
<organism evidence="1 2">
    <name type="scientific">Taklimakanibacter albus</name>
    <dbReference type="NCBI Taxonomy" id="2800327"/>
    <lineage>
        <taxon>Bacteria</taxon>
        <taxon>Pseudomonadati</taxon>
        <taxon>Pseudomonadota</taxon>
        <taxon>Alphaproteobacteria</taxon>
        <taxon>Hyphomicrobiales</taxon>
        <taxon>Aestuariivirgaceae</taxon>
        <taxon>Taklimakanibacter</taxon>
    </lineage>
</organism>
<accession>A0ACC5QWJ9</accession>
<dbReference type="EMBL" id="JAENHL010000003">
    <property type="protein sequence ID" value="MBK1864745.1"/>
    <property type="molecule type" value="Genomic_DNA"/>
</dbReference>
<evidence type="ECO:0000313" key="2">
    <source>
        <dbReference type="Proteomes" id="UP000616151"/>
    </source>
</evidence>
<keyword evidence="2" id="KW-1185">Reference proteome</keyword>
<dbReference type="Proteomes" id="UP000616151">
    <property type="component" value="Unassembled WGS sequence"/>
</dbReference>
<gene>
    <name evidence="1" type="ORF">JHL16_00140</name>
</gene>
<comment type="caution">
    <text evidence="1">The sequence shown here is derived from an EMBL/GenBank/DDBJ whole genome shotgun (WGS) entry which is preliminary data.</text>
</comment>
<proteinExistence type="predicted"/>
<evidence type="ECO:0000313" key="1">
    <source>
        <dbReference type="EMBL" id="MBK1864745.1"/>
    </source>
</evidence>
<sequence>MSYDFGAFNNWGSLKKVAVRGPATAFKDDHRLDAEWKPLNYHSRPDLAEANREFAAVTRVLEAAGAEVIGLPDGDGLTLDSIYTHDALIVTPRGLVRPFMGKPQRRREATVNGAHLESLGIPIAGEIQGPGSVEGGDLVWIDRHTLLAGIGYRTNREGVAQLRKLAGGDVEILEFDLPHYKGKSDVFHLMSVLSPLDKDLAVVYLPLMPVRLVQFLESRGIGFVEVPDREFDSMGCNVLALGPRHAMMVAGNPETERRMKVAGVKVEVIKGDEICRKGEGGPTCMTRPLVRG</sequence>
<name>A0ACC5QWJ9_9HYPH</name>